<sequence length="224" mass="25880">MPLKITFISGPLETAGSLYFQMHYQGRIDRAISLGHQFIMGPAAGIDSEALAYLVPRVSIDRLTIYVHHQQLNTVRPHLRWFEDQGGKIIIAGKNHTERDEACTRNSHYDILRYRTEEECRALYGAKWRDRISGTEKNEKRRAAGVGLIWTEGEAKPDIFDEKAAMEEQRFAKDRKKLERKVKGQILQARKNKGEVLQQNQLEKLSKLAQWEVELERVYGTTLD</sequence>
<name>A0A0D0CL35_9AGAR</name>
<feature type="non-terminal residue" evidence="1">
    <location>
        <position position="1"/>
    </location>
</feature>
<dbReference type="HOGENOM" id="CLU_1235146_0_0_1"/>
<dbReference type="Proteomes" id="UP000053593">
    <property type="component" value="Unassembled WGS sequence"/>
</dbReference>
<reference evidence="1 2" key="1">
    <citation type="submission" date="2014-04" db="EMBL/GenBank/DDBJ databases">
        <title>Evolutionary Origins and Diversification of the Mycorrhizal Mutualists.</title>
        <authorList>
            <consortium name="DOE Joint Genome Institute"/>
            <consortium name="Mycorrhizal Genomics Consortium"/>
            <person name="Kohler A."/>
            <person name="Kuo A."/>
            <person name="Nagy L.G."/>
            <person name="Floudas D."/>
            <person name="Copeland A."/>
            <person name="Barry K.W."/>
            <person name="Cichocki N."/>
            <person name="Veneault-Fourrey C."/>
            <person name="LaButti K."/>
            <person name="Lindquist E.A."/>
            <person name="Lipzen A."/>
            <person name="Lundell T."/>
            <person name="Morin E."/>
            <person name="Murat C."/>
            <person name="Riley R."/>
            <person name="Ohm R."/>
            <person name="Sun H."/>
            <person name="Tunlid A."/>
            <person name="Henrissat B."/>
            <person name="Grigoriev I.V."/>
            <person name="Hibbett D.S."/>
            <person name="Martin F."/>
        </authorList>
    </citation>
    <scope>NUCLEOTIDE SEQUENCE [LARGE SCALE GENOMIC DNA]</scope>
    <source>
        <strain evidence="1 2">FD-317 M1</strain>
    </source>
</reference>
<organism evidence="1 2">
    <name type="scientific">Collybiopsis luxurians FD-317 M1</name>
    <dbReference type="NCBI Taxonomy" id="944289"/>
    <lineage>
        <taxon>Eukaryota</taxon>
        <taxon>Fungi</taxon>
        <taxon>Dikarya</taxon>
        <taxon>Basidiomycota</taxon>
        <taxon>Agaricomycotina</taxon>
        <taxon>Agaricomycetes</taxon>
        <taxon>Agaricomycetidae</taxon>
        <taxon>Agaricales</taxon>
        <taxon>Marasmiineae</taxon>
        <taxon>Omphalotaceae</taxon>
        <taxon>Collybiopsis</taxon>
        <taxon>Collybiopsis luxurians</taxon>
    </lineage>
</organism>
<evidence type="ECO:0000313" key="2">
    <source>
        <dbReference type="Proteomes" id="UP000053593"/>
    </source>
</evidence>
<proteinExistence type="predicted"/>
<dbReference type="AlphaFoldDB" id="A0A0D0CL35"/>
<dbReference type="EMBL" id="KN834763">
    <property type="protein sequence ID" value="KIK63649.1"/>
    <property type="molecule type" value="Genomic_DNA"/>
</dbReference>
<keyword evidence="2" id="KW-1185">Reference proteome</keyword>
<evidence type="ECO:0000313" key="1">
    <source>
        <dbReference type="EMBL" id="KIK63649.1"/>
    </source>
</evidence>
<dbReference type="OrthoDB" id="5422905at2759"/>
<accession>A0A0D0CL35</accession>
<protein>
    <submittedName>
        <fullName evidence="1">Uncharacterized protein</fullName>
    </submittedName>
</protein>
<gene>
    <name evidence="1" type="ORF">GYMLUDRAFT_40715</name>
</gene>